<dbReference type="Gene3D" id="1.20.120.980">
    <property type="entry name" value="Serine carboxypeptidase S28, SKS domain"/>
    <property type="match status" value="2"/>
</dbReference>
<accession>A0A8S1EQW1</accession>
<dbReference type="FunFam" id="1.20.120.980:FF:000003">
    <property type="entry name" value="Serine protease 16"/>
    <property type="match status" value="1"/>
</dbReference>
<keyword evidence="4" id="KW-0378">Hydrolase</keyword>
<comment type="similarity">
    <text evidence="1">Belongs to the peptidase S28 family.</text>
</comment>
<evidence type="ECO:0000256" key="4">
    <source>
        <dbReference type="ARBA" id="ARBA00022801"/>
    </source>
</evidence>
<evidence type="ECO:0000313" key="8">
    <source>
        <dbReference type="Proteomes" id="UP000494206"/>
    </source>
</evidence>
<dbReference type="OrthoDB" id="1735038at2759"/>
<feature type="signal peptide" evidence="6">
    <location>
        <begin position="1"/>
        <end position="17"/>
    </location>
</feature>
<evidence type="ECO:0000256" key="5">
    <source>
        <dbReference type="ARBA" id="ARBA00023180"/>
    </source>
</evidence>
<organism evidence="7 8">
    <name type="scientific">Caenorhabditis bovis</name>
    <dbReference type="NCBI Taxonomy" id="2654633"/>
    <lineage>
        <taxon>Eukaryota</taxon>
        <taxon>Metazoa</taxon>
        <taxon>Ecdysozoa</taxon>
        <taxon>Nematoda</taxon>
        <taxon>Chromadorea</taxon>
        <taxon>Rhabditida</taxon>
        <taxon>Rhabditina</taxon>
        <taxon>Rhabditomorpha</taxon>
        <taxon>Rhabditoidea</taxon>
        <taxon>Rhabditidae</taxon>
        <taxon>Peloderinae</taxon>
        <taxon>Caenorhabditis</taxon>
    </lineage>
</organism>
<evidence type="ECO:0000256" key="1">
    <source>
        <dbReference type="ARBA" id="ARBA00011079"/>
    </source>
</evidence>
<gene>
    <name evidence="7" type="ORF">CBOVIS_LOCUS8144</name>
</gene>
<evidence type="ECO:0000256" key="6">
    <source>
        <dbReference type="SAM" id="SignalP"/>
    </source>
</evidence>
<dbReference type="PANTHER" id="PTHR11010:SF105">
    <property type="entry name" value="PEPTIDASE S28-RELATED"/>
    <property type="match status" value="1"/>
</dbReference>
<sequence>MIRPLLCLILATTGVLAFHRQALFNHIRKTNPPFKADASITIKTAFVKQPINHFLESDGYFSQRYIYSTQFTGNKKAVFLFVTNNEALEEDVLADHRNPLVKLAKQFGATMFGLEHRYYGISRPYDTLSVDNLRHLSSLQALFDIDTFIKFANKEFNFDSDVRWIVWGVGYGGFLAAQSRNLFPDIVAGAIASSAPSKHKMDFWEYNNQVEASINEAAHAACTDLIAQAFKDLSQQMLSPEGRKNVSTTFRLTTPLDQTNLTDNDIQEFYAQIIAPFQAFVEFHGNDGFSINDVCATMENNSFTGVENIFNVYLLLLDKANSTFVPLNTNYNDNIKAMRNESVDSPIAQNRISWWQACSEFGYFANTNNKENAVFGASLPSNIFINQCIDVFPEAHFTAQLIEDNTIIFNNFYGPSMAALMSSGFKGTNVVFTCGQLDPWNPIAVQTSDDISVVTYVIPDVSFGADLFPGKNDNDDILKAHALFETNIYRWINLPKNPTTHVNITKPWTRPQPDFATLPASSRFGKLPDGVPSKKTFPKGKLNKKWIMGRPPHGMRPLAPIEKEFNYPPGFEVGTFRQKVDHFDNSNPNMFNQKYYKNAQWAKPGGPNFLMIGGEGPESERWVLNENITYLTFAQKYGATVYLLEHRFYGDSLVGDNTEFETLSSLQMLYDLAEFINAVNLQTGNSSPWITFGGSYSGALSAWMIEVFPELVTGAVASSAPVYAKTDFHEYLTVVENSIRDYNNECAERIKDGFATMHQLFYSNEGRANLSTIFALDPKFGDVVTETDKHYFFSNIFGNYQGAVQYSGDNTGAYATGHGIPDMCRIMLNKNNTPIENVAAFNRYMTEFYNGNKFTSTDNNYQDMVDELKNAQRYGPNEAASLLWTYQTCTEFGYFQTSDNGNGIFGSPTPVNMYIQLCRDLFEYEYDVDVDSRVAYTNYQYGSRMFYRGNNVVLPNGGVDPWHALGLSSSYNSNPTVVPFFINGTAHCADMYPARDQDLPGLKQAREVIDQNIAKWLNQYNSGTTVTSTISSNITQSTTPKSIDMTTKSSSVPFYLFTILSLIVLF</sequence>
<keyword evidence="2" id="KW-0645">Protease</keyword>
<keyword evidence="3 6" id="KW-0732">Signal</keyword>
<dbReference type="EMBL" id="CADEPM010000005">
    <property type="protein sequence ID" value="CAB3406014.1"/>
    <property type="molecule type" value="Genomic_DNA"/>
</dbReference>
<dbReference type="PANTHER" id="PTHR11010">
    <property type="entry name" value="PROTEASE S28 PRO-X CARBOXYPEPTIDASE-RELATED"/>
    <property type="match status" value="1"/>
</dbReference>
<feature type="chain" id="PRO_5035796369" evidence="6">
    <location>
        <begin position="18"/>
        <end position="1066"/>
    </location>
</feature>
<reference evidence="7 8" key="1">
    <citation type="submission" date="2020-04" db="EMBL/GenBank/DDBJ databases">
        <authorList>
            <person name="Laetsch R D."/>
            <person name="Stevens L."/>
            <person name="Kumar S."/>
            <person name="Blaxter L. M."/>
        </authorList>
    </citation>
    <scope>NUCLEOTIDE SEQUENCE [LARGE SCALE GENOMIC DNA]</scope>
</reference>
<dbReference type="SUPFAM" id="SSF53474">
    <property type="entry name" value="alpha/beta-Hydrolases"/>
    <property type="match status" value="2"/>
</dbReference>
<dbReference type="InterPro" id="IPR029058">
    <property type="entry name" value="AB_hydrolase_fold"/>
</dbReference>
<evidence type="ECO:0000256" key="3">
    <source>
        <dbReference type="ARBA" id="ARBA00022729"/>
    </source>
</evidence>
<dbReference type="Pfam" id="PF05577">
    <property type="entry name" value="Peptidase_S28"/>
    <property type="match status" value="2"/>
</dbReference>
<dbReference type="Proteomes" id="UP000494206">
    <property type="component" value="Unassembled WGS sequence"/>
</dbReference>
<keyword evidence="8" id="KW-1185">Reference proteome</keyword>
<dbReference type="AlphaFoldDB" id="A0A8S1EQW1"/>
<dbReference type="GO" id="GO:0070008">
    <property type="term" value="F:serine-type exopeptidase activity"/>
    <property type="evidence" value="ECO:0007669"/>
    <property type="project" value="InterPro"/>
</dbReference>
<dbReference type="InterPro" id="IPR042269">
    <property type="entry name" value="Ser_carbopepase_S28_SKS"/>
</dbReference>
<dbReference type="GO" id="GO:0006508">
    <property type="term" value="P:proteolysis"/>
    <property type="evidence" value="ECO:0007669"/>
    <property type="project" value="UniProtKB-KW"/>
</dbReference>
<evidence type="ECO:0000313" key="7">
    <source>
        <dbReference type="EMBL" id="CAB3406014.1"/>
    </source>
</evidence>
<proteinExistence type="inferred from homology"/>
<dbReference type="GO" id="GO:0008239">
    <property type="term" value="F:dipeptidyl-peptidase activity"/>
    <property type="evidence" value="ECO:0007669"/>
    <property type="project" value="TreeGrafter"/>
</dbReference>
<dbReference type="InterPro" id="IPR008758">
    <property type="entry name" value="Peptidase_S28"/>
</dbReference>
<dbReference type="Gene3D" id="3.40.50.1820">
    <property type="entry name" value="alpha/beta hydrolase"/>
    <property type="match status" value="2"/>
</dbReference>
<comment type="caution">
    <text evidence="7">The sequence shown here is derived from an EMBL/GenBank/DDBJ whole genome shotgun (WGS) entry which is preliminary data.</text>
</comment>
<protein>
    <submittedName>
        <fullName evidence="7">Uncharacterized protein</fullName>
    </submittedName>
</protein>
<evidence type="ECO:0000256" key="2">
    <source>
        <dbReference type="ARBA" id="ARBA00022670"/>
    </source>
</evidence>
<keyword evidence="5" id="KW-0325">Glycoprotein</keyword>
<name>A0A8S1EQW1_9PELO</name>